<name>A0A3F2RSZ0_9STRA</name>
<protein>
    <submittedName>
        <fullName evidence="2">Uncharacterized protein</fullName>
    </submittedName>
</protein>
<comment type="caution">
    <text evidence="2">The sequence shown here is derived from an EMBL/GenBank/DDBJ whole genome shotgun (WGS) entry which is preliminary data.</text>
</comment>
<sequence>MWFSNLRQKLQLLIIVFFIFVAFAAADTTWMLWATLVIFLSMLLMTDLLFLNESDFKYDPDYKNWARAVDPKY</sequence>
<dbReference type="Proteomes" id="UP000284657">
    <property type="component" value="Unassembled WGS sequence"/>
</dbReference>
<gene>
    <name evidence="1" type="ORF">BBJ29_008810</name>
    <name evidence="2" type="ORF">BBP00_00003981</name>
</gene>
<dbReference type="Proteomes" id="UP000277300">
    <property type="component" value="Unassembled WGS sequence"/>
</dbReference>
<evidence type="ECO:0000313" key="4">
    <source>
        <dbReference type="Proteomes" id="UP000284657"/>
    </source>
</evidence>
<accession>A0A3F2RSZ0</accession>
<evidence type="ECO:0000313" key="1">
    <source>
        <dbReference type="EMBL" id="RLN47000.1"/>
    </source>
</evidence>
<evidence type="ECO:0000313" key="3">
    <source>
        <dbReference type="Proteomes" id="UP000277300"/>
    </source>
</evidence>
<evidence type="ECO:0000313" key="2">
    <source>
        <dbReference type="EMBL" id="RLN63631.1"/>
    </source>
</evidence>
<proteinExistence type="predicted"/>
<dbReference type="EMBL" id="MBAD02002517">
    <property type="protein sequence ID" value="RLN47000.1"/>
    <property type="molecule type" value="Genomic_DNA"/>
</dbReference>
<organism evidence="2 3">
    <name type="scientific">Phytophthora kernoviae</name>
    <dbReference type="NCBI Taxonomy" id="325452"/>
    <lineage>
        <taxon>Eukaryota</taxon>
        <taxon>Sar</taxon>
        <taxon>Stramenopiles</taxon>
        <taxon>Oomycota</taxon>
        <taxon>Peronosporomycetes</taxon>
        <taxon>Peronosporales</taxon>
        <taxon>Peronosporaceae</taxon>
        <taxon>Phytophthora</taxon>
    </lineage>
</organism>
<dbReference type="AlphaFoldDB" id="A0A3F2RSZ0"/>
<reference evidence="3 4" key="1">
    <citation type="submission" date="2018-07" db="EMBL/GenBank/DDBJ databases">
        <title>Genome sequencing of oomycete isolates from Chile give support for New Zealand origin for Phytophthora kernoviae and make available the first Nothophytophthora sp. genome.</title>
        <authorList>
            <person name="Studholme D.J."/>
            <person name="Sanfuentes E."/>
            <person name="Panda P."/>
            <person name="Hill R."/>
            <person name="Sambles C."/>
            <person name="Grant M."/>
            <person name="Williams N.M."/>
            <person name="Mcdougal R.L."/>
        </authorList>
    </citation>
    <scope>NUCLEOTIDE SEQUENCE [LARGE SCALE GENOMIC DNA]</scope>
    <source>
        <strain evidence="2">Chile6</strain>
        <strain evidence="1">Chile7</strain>
    </source>
</reference>
<dbReference type="EMBL" id="MBDO02000091">
    <property type="protein sequence ID" value="RLN63631.1"/>
    <property type="molecule type" value="Genomic_DNA"/>
</dbReference>